<dbReference type="Proteomes" id="UP000632454">
    <property type="component" value="Unassembled WGS sequence"/>
</dbReference>
<evidence type="ECO:0000259" key="2">
    <source>
        <dbReference type="Pfam" id="PF13810"/>
    </source>
</evidence>
<gene>
    <name evidence="3" type="ORF">GCM10007298_23430</name>
</gene>
<dbReference type="EMBL" id="BMCS01000001">
    <property type="protein sequence ID" value="GGF26784.1"/>
    <property type="molecule type" value="Genomic_DNA"/>
</dbReference>
<reference evidence="4" key="1">
    <citation type="journal article" date="2019" name="Int. J. Syst. Evol. Microbiol.">
        <title>The Global Catalogue of Microorganisms (GCM) 10K type strain sequencing project: providing services to taxonomists for standard genome sequencing and annotation.</title>
        <authorList>
            <consortium name="The Broad Institute Genomics Platform"/>
            <consortium name="The Broad Institute Genome Sequencing Center for Infectious Disease"/>
            <person name="Wu L."/>
            <person name="Ma J."/>
        </authorList>
    </citation>
    <scope>NUCLEOTIDE SEQUENCE [LARGE SCALE GENOMIC DNA]</scope>
    <source>
        <strain evidence="4">CCM 7855</strain>
    </source>
</reference>
<accession>A0ABQ1UWF4</accession>
<comment type="caution">
    <text evidence="3">The sequence shown here is derived from an EMBL/GenBank/DDBJ whole genome shotgun (WGS) entry which is preliminary data.</text>
</comment>
<evidence type="ECO:0000313" key="4">
    <source>
        <dbReference type="Proteomes" id="UP000632454"/>
    </source>
</evidence>
<protein>
    <recommendedName>
        <fullName evidence="2">DUF4185 domain-containing protein</fullName>
    </recommendedName>
</protein>
<proteinExistence type="predicted"/>
<dbReference type="InterPro" id="IPR036278">
    <property type="entry name" value="Sialidase_sf"/>
</dbReference>
<evidence type="ECO:0000313" key="3">
    <source>
        <dbReference type="EMBL" id="GGF26784.1"/>
    </source>
</evidence>
<dbReference type="RefSeq" id="WP_188489780.1">
    <property type="nucleotide sequence ID" value="NZ_BMCS01000001.1"/>
</dbReference>
<name>A0ABQ1UWF4_9NOCA</name>
<dbReference type="SUPFAM" id="SSF50939">
    <property type="entry name" value="Sialidases"/>
    <property type="match status" value="1"/>
</dbReference>
<feature type="domain" description="DUF4185" evidence="2">
    <location>
        <begin position="82"/>
        <end position="409"/>
    </location>
</feature>
<keyword evidence="4" id="KW-1185">Reference proteome</keyword>
<evidence type="ECO:0000256" key="1">
    <source>
        <dbReference type="SAM" id="SignalP"/>
    </source>
</evidence>
<feature type="signal peptide" evidence="1">
    <location>
        <begin position="1"/>
        <end position="31"/>
    </location>
</feature>
<sequence>MRFRSILAVVTTASVALSVAATIGVTAPASAAPCGNRGIFGSSLAFGSSLGGLLGRRSDQKPLPRVLTGNTRTVGWVTGALSPNRTDTRFGISGTDLGISWDNGSGQTLMAFGDTYGDCNAPGQQWRHNTILRTSDTTPGDGVTIPSGIPGNVRSGASVSAGAPRRASESVPSPGIPGVAITTIPTAGIAINGIQFMNYMSVRSWGDAGRWVTNYSAVAVSRDNGQTWTTAQSTVRPNLISASAGAKAVDDSNGKFQQGAYVRGRDGFIYQYGTPNGRFGAAFVARFRPADILDLRKYEYFTGDKARPWSPDQTKSKAVVREPVGEMSVAWNSYLGRYIMLAGNNGNGSLALRTATDPQGPWSAPTSLLNSGQLSGVYAPYIYAGSPAGGQYLYFTASRWQDYNVMMLRTDLTRIPVR</sequence>
<dbReference type="InterPro" id="IPR025442">
    <property type="entry name" value="DUF4185"/>
</dbReference>
<dbReference type="Pfam" id="PF13810">
    <property type="entry name" value="DUF4185"/>
    <property type="match status" value="1"/>
</dbReference>
<organism evidence="3 4">
    <name type="scientific">Williamsia phyllosphaerae</name>
    <dbReference type="NCBI Taxonomy" id="885042"/>
    <lineage>
        <taxon>Bacteria</taxon>
        <taxon>Bacillati</taxon>
        <taxon>Actinomycetota</taxon>
        <taxon>Actinomycetes</taxon>
        <taxon>Mycobacteriales</taxon>
        <taxon>Nocardiaceae</taxon>
        <taxon>Williamsia</taxon>
    </lineage>
</organism>
<keyword evidence="1" id="KW-0732">Signal</keyword>
<feature type="chain" id="PRO_5046029105" description="DUF4185 domain-containing protein" evidence="1">
    <location>
        <begin position="32"/>
        <end position="418"/>
    </location>
</feature>